<evidence type="ECO:0000256" key="1">
    <source>
        <dbReference type="SAM" id="MobiDB-lite"/>
    </source>
</evidence>
<dbReference type="AlphaFoldDB" id="A0A099KQN1"/>
<gene>
    <name evidence="2" type="ORF">GAB14E_2727</name>
</gene>
<sequence length="458" mass="50569">MNNNNAKAKSTKLNNPRLKNTEGNSTKKINIKAALSLATSALLGTSVVASCATQAQDVDEWQFDSAFLLYSEVDRVSASEAIIAGTKTFANDEVLTLKLTIDALTGASANGAVAQPNAQTFTRPSGNGQYVTAAGETPLDDTFKDTRVQLNGQWTQPLTENITGSAGGHLSKEYDYLSLGINGNLAYDFNRKNSTISMGLSFFQDTFTPEGGIPKPLSSMLVGDSSASDWDTEFAKTRVGDSENKSTADVLVGFSQVINRRMITAFNYSYSMVDGYLTDPFKVVSVLNNDGMAQDYIYENRPDSRIKQSTFMQAKYHFDDSLLNTIADVSYRYMWDDWGISSHTIDTRFAIPVGRTSYIEPHIRFYQQSAANFYQPYIIVQQEKTVFVSADYRIGEMTSVTVGAKYGMTLNGGNELSFRLEYYRQMPTSSGFTEPEALQTQNIYPVVEAIIAQVSYSF</sequence>
<proteinExistence type="predicted"/>
<comment type="caution">
    <text evidence="2">The sequence shown here is derived from an EMBL/GenBank/DDBJ whole genome shotgun (WGS) entry which is preliminary data.</text>
</comment>
<dbReference type="RefSeq" id="WP_081967810.1">
    <property type="nucleotide sequence ID" value="NZ_JQEC01000029.1"/>
</dbReference>
<dbReference type="OrthoDB" id="5450709at2"/>
<accession>A0A099KQN1</accession>
<dbReference type="PATRIC" id="fig|28229.3.peg.2352"/>
<dbReference type="EMBL" id="JQEC01000029">
    <property type="protein sequence ID" value="KGJ92811.1"/>
    <property type="molecule type" value="Genomic_DNA"/>
</dbReference>
<dbReference type="InterPro" id="IPR021953">
    <property type="entry name" value="DUF3570"/>
</dbReference>
<dbReference type="Proteomes" id="UP000029868">
    <property type="component" value="Unassembled WGS sequence"/>
</dbReference>
<organism evidence="2 3">
    <name type="scientific">Colwellia psychrerythraea</name>
    <name type="common">Vibrio psychroerythus</name>
    <dbReference type="NCBI Taxonomy" id="28229"/>
    <lineage>
        <taxon>Bacteria</taxon>
        <taxon>Pseudomonadati</taxon>
        <taxon>Pseudomonadota</taxon>
        <taxon>Gammaproteobacteria</taxon>
        <taxon>Alteromonadales</taxon>
        <taxon>Colwelliaceae</taxon>
        <taxon>Colwellia</taxon>
    </lineage>
</organism>
<feature type="region of interest" description="Disordered" evidence="1">
    <location>
        <begin position="1"/>
        <end position="24"/>
    </location>
</feature>
<evidence type="ECO:0008006" key="4">
    <source>
        <dbReference type="Google" id="ProtNLM"/>
    </source>
</evidence>
<name>A0A099KQN1_COLPS</name>
<reference evidence="2 3" key="1">
    <citation type="submission" date="2014-08" db="EMBL/GenBank/DDBJ databases">
        <title>Genomic and Phenotypic Diversity of Colwellia psychrerythraea strains from Disparate Marine Basins.</title>
        <authorList>
            <person name="Techtmann S.M."/>
            <person name="Stelling S.C."/>
            <person name="Utturkar S.M."/>
            <person name="Alshibli N."/>
            <person name="Harris A."/>
            <person name="Brown S.D."/>
            <person name="Hazen T.C."/>
        </authorList>
    </citation>
    <scope>NUCLEOTIDE SEQUENCE [LARGE SCALE GENOMIC DNA]</scope>
    <source>
        <strain evidence="2 3">GAB14E</strain>
    </source>
</reference>
<protein>
    <recommendedName>
        <fullName evidence="4">DUF3570 domain-containing protein</fullName>
    </recommendedName>
</protein>
<dbReference type="Pfam" id="PF12094">
    <property type="entry name" value="DUF3570"/>
    <property type="match status" value="1"/>
</dbReference>
<evidence type="ECO:0000313" key="3">
    <source>
        <dbReference type="Proteomes" id="UP000029868"/>
    </source>
</evidence>
<evidence type="ECO:0000313" key="2">
    <source>
        <dbReference type="EMBL" id="KGJ92811.1"/>
    </source>
</evidence>